<keyword evidence="1" id="KW-0479">Metal-binding</keyword>
<feature type="zinc finger region" description="dksA C4-type" evidence="4">
    <location>
        <begin position="82"/>
        <end position="106"/>
    </location>
</feature>
<evidence type="ECO:0000256" key="2">
    <source>
        <dbReference type="ARBA" id="ARBA00022771"/>
    </source>
</evidence>
<dbReference type="InterPro" id="IPR037187">
    <property type="entry name" value="DnaK_N"/>
</dbReference>
<evidence type="ECO:0000256" key="4">
    <source>
        <dbReference type="PROSITE-ProRule" id="PRU00510"/>
    </source>
</evidence>
<evidence type="ECO:0000256" key="1">
    <source>
        <dbReference type="ARBA" id="ARBA00022723"/>
    </source>
</evidence>
<feature type="domain" description="Zinc finger DksA/TraR C4-type" evidence="5">
    <location>
        <begin position="77"/>
        <end position="112"/>
    </location>
</feature>
<dbReference type="AlphaFoldDB" id="A0A377JUX3"/>
<dbReference type="PROSITE" id="PS01102">
    <property type="entry name" value="ZF_DKSA_1"/>
    <property type="match status" value="1"/>
</dbReference>
<keyword evidence="3" id="KW-0862">Zinc</keyword>
<keyword evidence="2" id="KW-0863">Zinc-finger</keyword>
<dbReference type="NCBIfam" id="NF033459">
    <property type="entry name" value="DksA_like"/>
    <property type="match status" value="1"/>
</dbReference>
<dbReference type="GO" id="GO:0008270">
    <property type="term" value="F:zinc ion binding"/>
    <property type="evidence" value="ECO:0007669"/>
    <property type="project" value="UniProtKB-KW"/>
</dbReference>
<dbReference type="InterPro" id="IPR000962">
    <property type="entry name" value="Znf_DskA_TraR"/>
</dbReference>
<dbReference type="PROSITE" id="PS51128">
    <property type="entry name" value="ZF_DKSA_2"/>
    <property type="match status" value="1"/>
</dbReference>
<dbReference type="PANTHER" id="PTHR33823">
    <property type="entry name" value="RNA POLYMERASE-BINDING TRANSCRIPTION FACTOR DKSA-RELATED"/>
    <property type="match status" value="1"/>
</dbReference>
<name>A0A377JUX3_9HELI</name>
<proteinExistence type="predicted"/>
<dbReference type="PANTHER" id="PTHR33823:SF4">
    <property type="entry name" value="GENERAL STRESS PROTEIN 16O"/>
    <property type="match status" value="1"/>
</dbReference>
<dbReference type="SUPFAM" id="SSF109635">
    <property type="entry name" value="DnaK suppressor protein DksA, alpha-hairpin domain"/>
    <property type="match status" value="1"/>
</dbReference>
<evidence type="ECO:0000313" key="6">
    <source>
        <dbReference type="EMBL" id="STP11781.1"/>
    </source>
</evidence>
<gene>
    <name evidence="6" type="primary">dksA</name>
    <name evidence="6" type="ORF">NCTC12219_01680</name>
</gene>
<reference evidence="6 7" key="1">
    <citation type="submission" date="2018-06" db="EMBL/GenBank/DDBJ databases">
        <authorList>
            <consortium name="Pathogen Informatics"/>
            <person name="Doyle S."/>
        </authorList>
    </citation>
    <scope>NUCLEOTIDE SEQUENCE [LARGE SCALE GENOMIC DNA]</scope>
    <source>
        <strain evidence="6 7">NCTC12219</strain>
    </source>
</reference>
<accession>A0A377JUX3</accession>
<sequence length="118" mass="14010">MIDYQFFETLLNERLHKLSESISHKNTQIKNIQDTHHKDEGDIVRAGLQGNLEMGMIDLYHNEMRDIRNSLQKLKDGIFGICEMCDDEIDVERLKVKPHAKYCINCRELYEKSQKKER</sequence>
<protein>
    <submittedName>
        <fullName evidence="6">DnaK suppressor protein</fullName>
    </submittedName>
</protein>
<evidence type="ECO:0000256" key="3">
    <source>
        <dbReference type="ARBA" id="ARBA00022833"/>
    </source>
</evidence>
<organism evidence="6 7">
    <name type="scientific">Helicobacter cinaedi</name>
    <dbReference type="NCBI Taxonomy" id="213"/>
    <lineage>
        <taxon>Bacteria</taxon>
        <taxon>Pseudomonadati</taxon>
        <taxon>Campylobacterota</taxon>
        <taxon>Epsilonproteobacteria</taxon>
        <taxon>Campylobacterales</taxon>
        <taxon>Helicobacteraceae</taxon>
        <taxon>Helicobacter</taxon>
    </lineage>
</organism>
<evidence type="ECO:0000259" key="5">
    <source>
        <dbReference type="Pfam" id="PF01258"/>
    </source>
</evidence>
<dbReference type="Gene3D" id="1.20.120.910">
    <property type="entry name" value="DksA, coiled-coil domain"/>
    <property type="match status" value="1"/>
</dbReference>
<dbReference type="InterPro" id="IPR020458">
    <property type="entry name" value="Znf_DskA_TraR_CS"/>
</dbReference>
<dbReference type="Pfam" id="PF01258">
    <property type="entry name" value="zf-dskA_traR"/>
    <property type="match status" value="1"/>
</dbReference>
<dbReference type="RefSeq" id="WP_115722282.1">
    <property type="nucleotide sequence ID" value="NZ_AP025196.1"/>
</dbReference>
<dbReference type="Proteomes" id="UP000255103">
    <property type="component" value="Unassembled WGS sequence"/>
</dbReference>
<dbReference type="EMBL" id="UGHX01000001">
    <property type="protein sequence ID" value="STP11781.1"/>
    <property type="molecule type" value="Genomic_DNA"/>
</dbReference>
<dbReference type="SUPFAM" id="SSF57716">
    <property type="entry name" value="Glucocorticoid receptor-like (DNA-binding domain)"/>
    <property type="match status" value="1"/>
</dbReference>
<evidence type="ECO:0000313" key="7">
    <source>
        <dbReference type="Proteomes" id="UP000255103"/>
    </source>
</evidence>